<evidence type="ECO:0000256" key="1">
    <source>
        <dbReference type="SAM" id="Phobius"/>
    </source>
</evidence>
<reference evidence="3" key="1">
    <citation type="submission" date="2017-02" db="UniProtKB">
        <authorList>
            <consortium name="WormBaseParasite"/>
        </authorList>
    </citation>
    <scope>IDENTIFICATION</scope>
</reference>
<name>A0A0M3INY8_ASCLU</name>
<protein>
    <submittedName>
        <fullName evidence="3">Uncharacterized protein</fullName>
    </submittedName>
</protein>
<dbReference type="Proteomes" id="UP000036681">
    <property type="component" value="Unplaced"/>
</dbReference>
<feature type="transmembrane region" description="Helical" evidence="1">
    <location>
        <begin position="34"/>
        <end position="57"/>
    </location>
</feature>
<keyword evidence="2" id="KW-1185">Reference proteome</keyword>
<sequence>MMRPQITEYLIDMLGDEIYYDEANPKYRCLWNRFHSVVFCTLLCIMFALSVFAVCVVDYNTFLVFIGRTDIKTFAGKIGLIIFVKIIIVVVAIFVFWQSRVVSACRQFYHDKTEQNQYLHTAIPDDLPAADEKPPVQSLQKLAPQYLPFTLQ</sequence>
<dbReference type="AlphaFoldDB" id="A0A0M3INY8"/>
<organism evidence="2 3">
    <name type="scientific">Ascaris lumbricoides</name>
    <name type="common">Giant roundworm</name>
    <dbReference type="NCBI Taxonomy" id="6252"/>
    <lineage>
        <taxon>Eukaryota</taxon>
        <taxon>Metazoa</taxon>
        <taxon>Ecdysozoa</taxon>
        <taxon>Nematoda</taxon>
        <taxon>Chromadorea</taxon>
        <taxon>Rhabditida</taxon>
        <taxon>Spirurina</taxon>
        <taxon>Ascaridomorpha</taxon>
        <taxon>Ascaridoidea</taxon>
        <taxon>Ascarididae</taxon>
        <taxon>Ascaris</taxon>
    </lineage>
</organism>
<keyword evidence="1" id="KW-1133">Transmembrane helix</keyword>
<evidence type="ECO:0000313" key="2">
    <source>
        <dbReference type="Proteomes" id="UP000036681"/>
    </source>
</evidence>
<dbReference type="WBParaSite" id="ALUE_0002046601-mRNA-1">
    <property type="protein sequence ID" value="ALUE_0002046601-mRNA-1"/>
    <property type="gene ID" value="ALUE_0002046601"/>
</dbReference>
<keyword evidence="1" id="KW-0812">Transmembrane</keyword>
<feature type="transmembrane region" description="Helical" evidence="1">
    <location>
        <begin position="78"/>
        <end position="97"/>
    </location>
</feature>
<proteinExistence type="predicted"/>
<evidence type="ECO:0000313" key="3">
    <source>
        <dbReference type="WBParaSite" id="ALUE_0002046601-mRNA-1"/>
    </source>
</evidence>
<accession>A0A0M3INY8</accession>
<keyword evidence="1" id="KW-0472">Membrane</keyword>